<proteinExistence type="predicted"/>
<comment type="subcellular location">
    <subcellularLocation>
        <location evidence="1">Nucleus</location>
    </subcellularLocation>
</comment>
<feature type="compositionally biased region" description="Basic and acidic residues" evidence="10">
    <location>
        <begin position="260"/>
        <end position="275"/>
    </location>
</feature>
<dbReference type="InterPro" id="IPR036770">
    <property type="entry name" value="Ankyrin_rpt-contain_sf"/>
</dbReference>
<evidence type="ECO:0000256" key="4">
    <source>
        <dbReference type="ARBA" id="ARBA00022737"/>
    </source>
</evidence>
<keyword evidence="4" id="KW-0677">Repeat</keyword>
<evidence type="ECO:0000256" key="6">
    <source>
        <dbReference type="ARBA" id="ARBA00023242"/>
    </source>
</evidence>
<protein>
    <recommendedName>
        <fullName evidence="2">NF-kappa-B inhibitor-like protein 1</fullName>
    </recommendedName>
    <alternativeName>
        <fullName evidence="7">Inhibitor of kappa B-like protein</fullName>
    </alternativeName>
    <alternativeName>
        <fullName evidence="8">Nuclear factor of kappa light polypeptide gene enhancer in B-cells inhibitor-like 1</fullName>
    </alternativeName>
</protein>
<dbReference type="PROSITE" id="PS50088">
    <property type="entry name" value="ANK_REPEAT"/>
    <property type="match status" value="1"/>
</dbReference>
<reference evidence="11 12" key="1">
    <citation type="submission" date="2024-06" db="EMBL/GenBank/DDBJ databases">
        <authorList>
            <person name="Kraege A."/>
            <person name="Thomma B."/>
        </authorList>
    </citation>
    <scope>NUCLEOTIDE SEQUENCE [LARGE SCALE GENOMIC DNA]</scope>
</reference>
<dbReference type="SUPFAM" id="SSF48403">
    <property type="entry name" value="Ankyrin repeat"/>
    <property type="match status" value="1"/>
</dbReference>
<feature type="repeat" description="ANK" evidence="9">
    <location>
        <begin position="62"/>
        <end position="94"/>
    </location>
</feature>
<name>A0ABP1FLK8_9CHLO</name>
<dbReference type="InterPro" id="IPR038753">
    <property type="entry name" value="NFKBIL1"/>
</dbReference>
<evidence type="ECO:0000256" key="8">
    <source>
        <dbReference type="ARBA" id="ARBA00030802"/>
    </source>
</evidence>
<keyword evidence="12" id="KW-1185">Reference proteome</keyword>
<feature type="region of interest" description="Disordered" evidence="10">
    <location>
        <begin position="1"/>
        <end position="23"/>
    </location>
</feature>
<dbReference type="PANTHER" id="PTHR15263">
    <property type="entry name" value="I-KAPPA-B-LIKE PROTEIN IKBL"/>
    <property type="match status" value="1"/>
</dbReference>
<gene>
    <name evidence="11" type="primary">g2930</name>
    <name evidence="11" type="ORF">VP750_LOCUS2505</name>
</gene>
<dbReference type="Proteomes" id="UP001497392">
    <property type="component" value="Unassembled WGS sequence"/>
</dbReference>
<feature type="compositionally biased region" description="Basic residues" evidence="10">
    <location>
        <begin position="10"/>
        <end position="21"/>
    </location>
</feature>
<organism evidence="11 12">
    <name type="scientific">Coccomyxa viridis</name>
    <dbReference type="NCBI Taxonomy" id="1274662"/>
    <lineage>
        <taxon>Eukaryota</taxon>
        <taxon>Viridiplantae</taxon>
        <taxon>Chlorophyta</taxon>
        <taxon>core chlorophytes</taxon>
        <taxon>Trebouxiophyceae</taxon>
        <taxon>Trebouxiophyceae incertae sedis</taxon>
        <taxon>Coccomyxaceae</taxon>
        <taxon>Coccomyxa</taxon>
    </lineage>
</organism>
<evidence type="ECO:0000256" key="3">
    <source>
        <dbReference type="ARBA" id="ARBA00022553"/>
    </source>
</evidence>
<keyword evidence="5 9" id="KW-0040">ANK repeat</keyword>
<dbReference type="Gene3D" id="1.25.40.20">
    <property type="entry name" value="Ankyrin repeat-containing domain"/>
    <property type="match status" value="1"/>
</dbReference>
<evidence type="ECO:0000256" key="7">
    <source>
        <dbReference type="ARBA" id="ARBA00030621"/>
    </source>
</evidence>
<dbReference type="EMBL" id="CAXHTA020000004">
    <property type="protein sequence ID" value="CAL5220846.1"/>
    <property type="molecule type" value="Genomic_DNA"/>
</dbReference>
<keyword evidence="3" id="KW-0597">Phosphoprotein</keyword>
<dbReference type="PROSITE" id="PS50297">
    <property type="entry name" value="ANK_REP_REGION"/>
    <property type="match status" value="1"/>
</dbReference>
<evidence type="ECO:0000256" key="1">
    <source>
        <dbReference type="ARBA" id="ARBA00004123"/>
    </source>
</evidence>
<dbReference type="SMART" id="SM00248">
    <property type="entry name" value="ANK"/>
    <property type="match status" value="2"/>
</dbReference>
<sequence length="403" mass="45617">MKSGTDKKNKEKTKKHSKKRKREDTGFGNLRLLVLSQLGDVAKAVKYISKHGNSSINSFDAEGFTALHQACRDGDREMAELLLRHGADACAEDFKGNTPAHIAALQGHVVLLTKLLQVDRPPDIDARNTNGDTIRELAATATAHASRKKGERDPDNVDEWAQLMEEDGEPEGWQEQHQVLYNSGDEWDDRLQQERHGEEDYEEWTWDSFGFGYTHGGTQHFEGETEDEFAQRIWQEMQRRKQAASGPSAATQEAWGAADEAAKQRDARAREAEERSRRILEEEKAKDAAWREAVSMGNVGARRAAYEARWHSFGQAVKAGGKDLKYAQVPWPAEDDQGIRAVVLYGTSTADEIRRRVRLELLRWHEDKFARFKDRLAKSDADRILERVKAVTQILNGISIGLR</sequence>
<evidence type="ECO:0000313" key="12">
    <source>
        <dbReference type="Proteomes" id="UP001497392"/>
    </source>
</evidence>
<evidence type="ECO:0000256" key="2">
    <source>
        <dbReference type="ARBA" id="ARBA00014259"/>
    </source>
</evidence>
<evidence type="ECO:0000256" key="10">
    <source>
        <dbReference type="SAM" id="MobiDB-lite"/>
    </source>
</evidence>
<dbReference type="Pfam" id="PF12796">
    <property type="entry name" value="Ank_2"/>
    <property type="match status" value="1"/>
</dbReference>
<dbReference type="InterPro" id="IPR002110">
    <property type="entry name" value="Ankyrin_rpt"/>
</dbReference>
<feature type="region of interest" description="Disordered" evidence="10">
    <location>
        <begin position="239"/>
        <end position="275"/>
    </location>
</feature>
<keyword evidence="6" id="KW-0539">Nucleus</keyword>
<evidence type="ECO:0000313" key="11">
    <source>
        <dbReference type="EMBL" id="CAL5220846.1"/>
    </source>
</evidence>
<evidence type="ECO:0000256" key="5">
    <source>
        <dbReference type="ARBA" id="ARBA00023043"/>
    </source>
</evidence>
<evidence type="ECO:0000256" key="9">
    <source>
        <dbReference type="PROSITE-ProRule" id="PRU00023"/>
    </source>
</evidence>
<dbReference type="PANTHER" id="PTHR15263:SF1">
    <property type="entry name" value="NF-KAPPA-B INHIBITOR-LIKE PROTEIN 1"/>
    <property type="match status" value="1"/>
</dbReference>
<accession>A0ABP1FLK8</accession>
<comment type="caution">
    <text evidence="11">The sequence shown here is derived from an EMBL/GenBank/DDBJ whole genome shotgun (WGS) entry which is preliminary data.</text>
</comment>